<keyword evidence="3" id="KW-1185">Reference proteome</keyword>
<evidence type="ECO:0000313" key="3">
    <source>
        <dbReference type="Proteomes" id="UP001175271"/>
    </source>
</evidence>
<feature type="transmembrane region" description="Helical" evidence="1">
    <location>
        <begin position="103"/>
        <end position="128"/>
    </location>
</feature>
<dbReference type="EMBL" id="JAUCMV010000004">
    <property type="protein sequence ID" value="KAK0401711.1"/>
    <property type="molecule type" value="Genomic_DNA"/>
</dbReference>
<keyword evidence="1" id="KW-0472">Membrane</keyword>
<name>A0AA39HAI0_9BILA</name>
<evidence type="ECO:0000256" key="1">
    <source>
        <dbReference type="SAM" id="Phobius"/>
    </source>
</evidence>
<feature type="transmembrane region" description="Helical" evidence="1">
    <location>
        <begin position="34"/>
        <end position="57"/>
    </location>
</feature>
<dbReference type="SUPFAM" id="SSF81321">
    <property type="entry name" value="Family A G protein-coupled receptor-like"/>
    <property type="match status" value="1"/>
</dbReference>
<feature type="transmembrane region" description="Helical" evidence="1">
    <location>
        <begin position="69"/>
        <end position="91"/>
    </location>
</feature>
<feature type="transmembrane region" description="Helical" evidence="1">
    <location>
        <begin position="246"/>
        <end position="264"/>
    </location>
</feature>
<dbReference type="InterPro" id="IPR019425">
    <property type="entry name" value="7TM_GPCR_serpentine_rcpt_Srt"/>
</dbReference>
<feature type="transmembrane region" description="Helical" evidence="1">
    <location>
        <begin position="204"/>
        <end position="225"/>
    </location>
</feature>
<organism evidence="2 3">
    <name type="scientific">Steinernema hermaphroditum</name>
    <dbReference type="NCBI Taxonomy" id="289476"/>
    <lineage>
        <taxon>Eukaryota</taxon>
        <taxon>Metazoa</taxon>
        <taxon>Ecdysozoa</taxon>
        <taxon>Nematoda</taxon>
        <taxon>Chromadorea</taxon>
        <taxon>Rhabditida</taxon>
        <taxon>Tylenchina</taxon>
        <taxon>Panagrolaimomorpha</taxon>
        <taxon>Strongyloidoidea</taxon>
        <taxon>Steinernematidae</taxon>
        <taxon>Steinernema</taxon>
    </lineage>
</organism>
<protein>
    <submittedName>
        <fullName evidence="2">Uncharacterized protein</fullName>
    </submittedName>
</protein>
<proteinExistence type="predicted"/>
<feature type="transmembrane region" description="Helical" evidence="1">
    <location>
        <begin position="270"/>
        <end position="292"/>
    </location>
</feature>
<dbReference type="PANTHER" id="PTHR23021:SF26">
    <property type="entry name" value="SERPENTINE RECEPTOR, CLASS T"/>
    <property type="match status" value="1"/>
</dbReference>
<reference evidence="2" key="1">
    <citation type="submission" date="2023-06" db="EMBL/GenBank/DDBJ databases">
        <title>Genomic analysis of the entomopathogenic nematode Steinernema hermaphroditum.</title>
        <authorList>
            <person name="Schwarz E.M."/>
            <person name="Heppert J.K."/>
            <person name="Baniya A."/>
            <person name="Schwartz H.T."/>
            <person name="Tan C.-H."/>
            <person name="Antoshechkin I."/>
            <person name="Sternberg P.W."/>
            <person name="Goodrich-Blair H."/>
            <person name="Dillman A.R."/>
        </authorList>
    </citation>
    <scope>NUCLEOTIDE SEQUENCE</scope>
    <source>
        <strain evidence="2">PS9179</strain>
        <tissue evidence="2">Whole animal</tissue>
    </source>
</reference>
<dbReference type="Pfam" id="PF10321">
    <property type="entry name" value="7TM_GPCR_Srt"/>
    <property type="match status" value="1"/>
</dbReference>
<dbReference type="PANTHER" id="PTHR23021">
    <property type="entry name" value="SERPENTINE RECEPTOR, CLASS T"/>
    <property type="match status" value="1"/>
</dbReference>
<accession>A0AA39HAI0</accession>
<dbReference type="Proteomes" id="UP001175271">
    <property type="component" value="Unassembled WGS sequence"/>
</dbReference>
<gene>
    <name evidence="2" type="ORF">QR680_015932</name>
</gene>
<sequence length="324" mass="37116">MEIFLNRTKYNRLYSCDALSTSEWEKYSVRQANVTVPCLILGTTYLLMYIPCMFVLFKRQFFRKPCYKLMFLLGLLDISLTINTLIYGVLYAEGVIFCLAPSLHFILGVITQTCWVGQCLTTAILIVVSTIDAFSKSLSARLFGGSRTFLFYGIIAIYMAYFALFAKPLIFSPSTIIPSYDPYASLPQSVIHIDRKEYFNIQALANNIVFLVVLLCSFTALVIVLRRTKIEVHRKVQMKAIRQSGFICTLNIIPSAFFIAAQFVSVPWQWAFLFLFTWQMAIGVRGFMMLCVNRSIRQAYFGIIFFHSKNSKTASVEPIRSNWI</sequence>
<evidence type="ECO:0000313" key="2">
    <source>
        <dbReference type="EMBL" id="KAK0401711.1"/>
    </source>
</evidence>
<comment type="caution">
    <text evidence="2">The sequence shown here is derived from an EMBL/GenBank/DDBJ whole genome shotgun (WGS) entry which is preliminary data.</text>
</comment>
<feature type="transmembrane region" description="Helical" evidence="1">
    <location>
        <begin position="149"/>
        <end position="170"/>
    </location>
</feature>
<keyword evidence="1" id="KW-1133">Transmembrane helix</keyword>
<keyword evidence="1" id="KW-0812">Transmembrane</keyword>
<dbReference type="AlphaFoldDB" id="A0AA39HAI0"/>